<name>A0ABP6R9V1_9MICC</name>
<evidence type="ECO:0000313" key="1">
    <source>
        <dbReference type="EMBL" id="GAA3280338.1"/>
    </source>
</evidence>
<reference evidence="2" key="1">
    <citation type="journal article" date="2019" name="Int. J. Syst. Evol. Microbiol.">
        <title>The Global Catalogue of Microorganisms (GCM) 10K type strain sequencing project: providing services to taxonomists for standard genome sequencing and annotation.</title>
        <authorList>
            <consortium name="The Broad Institute Genomics Platform"/>
            <consortium name="The Broad Institute Genome Sequencing Center for Infectious Disease"/>
            <person name="Wu L."/>
            <person name="Ma J."/>
        </authorList>
    </citation>
    <scope>NUCLEOTIDE SEQUENCE [LARGE SCALE GENOMIC DNA]</scope>
    <source>
        <strain evidence="2">JCM 11483</strain>
    </source>
</reference>
<keyword evidence="2" id="KW-1185">Reference proteome</keyword>
<evidence type="ECO:0000313" key="2">
    <source>
        <dbReference type="Proteomes" id="UP001501736"/>
    </source>
</evidence>
<proteinExistence type="predicted"/>
<dbReference type="EMBL" id="BAAAYG010000002">
    <property type="protein sequence ID" value="GAA3280338.1"/>
    <property type="molecule type" value="Genomic_DNA"/>
</dbReference>
<accession>A0ABP6R9V1</accession>
<protein>
    <submittedName>
        <fullName evidence="1">Uncharacterized protein</fullName>
    </submittedName>
</protein>
<comment type="caution">
    <text evidence="1">The sequence shown here is derived from an EMBL/GenBank/DDBJ whole genome shotgun (WGS) entry which is preliminary data.</text>
</comment>
<dbReference type="Proteomes" id="UP001501736">
    <property type="component" value="Unassembled WGS sequence"/>
</dbReference>
<organism evidence="1 2">
    <name type="scientific">Nesterenkonia halobia</name>
    <dbReference type="NCBI Taxonomy" id="37922"/>
    <lineage>
        <taxon>Bacteria</taxon>
        <taxon>Bacillati</taxon>
        <taxon>Actinomycetota</taxon>
        <taxon>Actinomycetes</taxon>
        <taxon>Micrococcales</taxon>
        <taxon>Micrococcaceae</taxon>
        <taxon>Nesterenkonia</taxon>
    </lineage>
</organism>
<gene>
    <name evidence="1" type="ORF">GCM10020260_04470</name>
</gene>
<sequence length="79" mass="9039">MQSGTEHPSQAQCRRIEEVITADVRREEIFIAFSRTPELKSVYQSQGSCAGRGVAVKVFETFQSYPVPEFAKLRRPLHR</sequence>